<dbReference type="SUPFAM" id="SSF47413">
    <property type="entry name" value="lambda repressor-like DNA-binding domains"/>
    <property type="match status" value="1"/>
</dbReference>
<dbReference type="Proteomes" id="UP000255098">
    <property type="component" value="Unassembled WGS sequence"/>
</dbReference>
<dbReference type="RefSeq" id="WP_115249187.1">
    <property type="nucleotide sequence ID" value="NZ_UGSP01000001.1"/>
</dbReference>
<dbReference type="GO" id="GO:0003677">
    <property type="term" value="F:DNA binding"/>
    <property type="evidence" value="ECO:0007669"/>
    <property type="project" value="InterPro"/>
</dbReference>
<accession>A0A379AQC7</accession>
<gene>
    <name evidence="1" type="ORF">NCTC11297_00921</name>
</gene>
<evidence type="ECO:0000313" key="2">
    <source>
        <dbReference type="Proteomes" id="UP000255098"/>
    </source>
</evidence>
<dbReference type="InterPro" id="IPR026365">
    <property type="entry name" value="BcepMu_gp16"/>
</dbReference>
<dbReference type="InterPro" id="IPR010982">
    <property type="entry name" value="Lambda_DNA-bd_dom_sf"/>
</dbReference>
<organism evidence="1 2">
    <name type="scientific">Avibacterium avium</name>
    <name type="common">Pasteurella avium</name>
    <dbReference type="NCBI Taxonomy" id="751"/>
    <lineage>
        <taxon>Bacteria</taxon>
        <taxon>Pseudomonadati</taxon>
        <taxon>Pseudomonadota</taxon>
        <taxon>Gammaproteobacteria</taxon>
        <taxon>Pasteurellales</taxon>
        <taxon>Pasteurellaceae</taxon>
        <taxon>Avibacterium</taxon>
    </lineage>
</organism>
<reference evidence="1 2" key="1">
    <citation type="submission" date="2018-06" db="EMBL/GenBank/DDBJ databases">
        <authorList>
            <consortium name="Pathogen Informatics"/>
            <person name="Doyle S."/>
        </authorList>
    </citation>
    <scope>NUCLEOTIDE SEQUENCE [LARGE SCALE GENOMIC DNA]</scope>
    <source>
        <strain evidence="2">NCTC 11297</strain>
    </source>
</reference>
<protein>
    <submittedName>
        <fullName evidence="1">Phage-associated protein, BcepMu gp16 family</fullName>
    </submittedName>
</protein>
<name>A0A379AQC7_AVIAV</name>
<evidence type="ECO:0000313" key="1">
    <source>
        <dbReference type="EMBL" id="SUB23906.1"/>
    </source>
</evidence>
<keyword evidence="2" id="KW-1185">Reference proteome</keyword>
<dbReference type="GeneID" id="300133133"/>
<dbReference type="NCBIfam" id="TIGR04111">
    <property type="entry name" value="BcepMu_gp16"/>
    <property type="match status" value="1"/>
</dbReference>
<dbReference type="AlphaFoldDB" id="A0A379AQC7"/>
<proteinExistence type="predicted"/>
<dbReference type="EMBL" id="UGSP01000001">
    <property type="protein sequence ID" value="SUB23906.1"/>
    <property type="molecule type" value="Genomic_DNA"/>
</dbReference>
<sequence length="107" mass="12190">MIFINYRCTKEHNFGGLTVFIPKKDIPPRNGSRKVFHPLPYPQTRESARAYFLRHGINRSEWARHFGVDQQAISDLLRGQLKGTWGEAHKTAVLLGLKPDPDHQAAA</sequence>